<dbReference type="EMBL" id="KZ819665">
    <property type="protein sequence ID" value="PWN28661.1"/>
    <property type="molecule type" value="Genomic_DNA"/>
</dbReference>
<dbReference type="RefSeq" id="XP_025363273.1">
    <property type="nucleotide sequence ID" value="XM_025509138.1"/>
</dbReference>
<gene>
    <name evidence="6" type="ORF">BDZ90DRAFT_279004</name>
</gene>
<dbReference type="SMART" id="SM00320">
    <property type="entry name" value="WD40"/>
    <property type="match status" value="5"/>
</dbReference>
<dbReference type="OrthoDB" id="7668193at2759"/>
<keyword evidence="1" id="KW-0853">WD repeat</keyword>
<accession>A0A316UWF8</accession>
<keyword evidence="7" id="KW-1185">Reference proteome</keyword>
<dbReference type="InterPro" id="IPR036322">
    <property type="entry name" value="WD40_repeat_dom_sf"/>
</dbReference>
<dbReference type="InterPro" id="IPR015943">
    <property type="entry name" value="WD40/YVTN_repeat-like_dom_sf"/>
</dbReference>
<dbReference type="Gene3D" id="2.130.10.10">
    <property type="entry name" value="YVTN repeat-like/Quinoprotein amine dehydrogenase"/>
    <property type="match status" value="2"/>
</dbReference>
<evidence type="ECO:0000256" key="2">
    <source>
        <dbReference type="ARBA" id="ARBA00022737"/>
    </source>
</evidence>
<feature type="region of interest" description="Disordered" evidence="5">
    <location>
        <begin position="124"/>
        <end position="148"/>
    </location>
</feature>
<evidence type="ECO:0000256" key="5">
    <source>
        <dbReference type="SAM" id="MobiDB-lite"/>
    </source>
</evidence>
<evidence type="ECO:0000313" key="6">
    <source>
        <dbReference type="EMBL" id="PWN28661.1"/>
    </source>
</evidence>
<evidence type="ECO:0000256" key="3">
    <source>
        <dbReference type="ARBA" id="ARBA00037931"/>
    </source>
</evidence>
<evidence type="ECO:0000313" key="7">
    <source>
        <dbReference type="Proteomes" id="UP000245884"/>
    </source>
</evidence>
<name>A0A316UWF8_9BASI</name>
<proteinExistence type="inferred from homology"/>
<evidence type="ECO:0000256" key="4">
    <source>
        <dbReference type="ARBA" id="ARBA00040563"/>
    </source>
</evidence>
<dbReference type="AlphaFoldDB" id="A0A316UWF8"/>
<dbReference type="STRING" id="1569628.A0A316UWF8"/>
<dbReference type="SUPFAM" id="SSF50978">
    <property type="entry name" value="WD40 repeat-like"/>
    <property type="match status" value="1"/>
</dbReference>
<protein>
    <recommendedName>
        <fullName evidence="4">ASTRA-associated protein 1</fullName>
    </recommendedName>
</protein>
<dbReference type="PANTHER" id="PTHR19854:SF1">
    <property type="entry name" value="GUANINE NUCLEOTIDE-BINDING PROTEIN SUBUNIT BETA-LIKE PROTEIN 1"/>
    <property type="match status" value="1"/>
</dbReference>
<dbReference type="Pfam" id="PF00400">
    <property type="entry name" value="WD40"/>
    <property type="match status" value="1"/>
</dbReference>
<sequence>MAARLAHYDDGPSSSAPHPLWILRHHSPVPVTALAFHEAAAQRDDEDSDDDEDAADGSLLLVAGDADGQVSLSSVATYRPQHFWQAHAKGSSILGVEALDDQGGQYHRLVTHGRDHKIHFWRARKTSSQPPPSVKAASHAAEDQEKAGKPELTVTIEVNALNFCRFSLLHPTPGQSGDTAFIAVPHTLESGWIDVYSVDLSSGGTPKAQRIHTAIGKGMLSPGGLAAGSSAASGGAMSGGVSRAPITMSLHLVATEGAGLAILAGYEDGAVRLWKTKKAAHESGASSGSAAADSSAAWSLVWEEKVHRETVLSTCLSYSTDLLISTSADDRLALFAQPTAHPPNWSKANVLETHKQGRSSLAMLPAAQRRRSGNAKEDESAHIFIVGGWDGRARLYRASPAADSYDAEIIAVLRYHKESVQAVALARSADDAILAAVAGKDGRISLWKHGS</sequence>
<dbReference type="GeneID" id="37030961"/>
<keyword evidence="2" id="KW-0677">Repeat</keyword>
<dbReference type="InterPro" id="IPR001680">
    <property type="entry name" value="WD40_rpt"/>
</dbReference>
<dbReference type="PANTHER" id="PTHR19854">
    <property type="entry name" value="TRANSDUCIN BETA-LIKE 3"/>
    <property type="match status" value="1"/>
</dbReference>
<evidence type="ECO:0000256" key="1">
    <source>
        <dbReference type="ARBA" id="ARBA00022574"/>
    </source>
</evidence>
<comment type="similarity">
    <text evidence="3">Belongs to the WD repeat ASA1 family.</text>
</comment>
<dbReference type="Proteomes" id="UP000245884">
    <property type="component" value="Unassembled WGS sequence"/>
</dbReference>
<organism evidence="6 7">
    <name type="scientific">Jaminaea rosea</name>
    <dbReference type="NCBI Taxonomy" id="1569628"/>
    <lineage>
        <taxon>Eukaryota</taxon>
        <taxon>Fungi</taxon>
        <taxon>Dikarya</taxon>
        <taxon>Basidiomycota</taxon>
        <taxon>Ustilaginomycotina</taxon>
        <taxon>Exobasidiomycetes</taxon>
        <taxon>Microstromatales</taxon>
        <taxon>Microstromatales incertae sedis</taxon>
        <taxon>Jaminaea</taxon>
    </lineage>
</organism>
<reference evidence="6 7" key="1">
    <citation type="journal article" date="2018" name="Mol. Biol. Evol.">
        <title>Broad Genomic Sampling Reveals a Smut Pathogenic Ancestry of the Fungal Clade Ustilaginomycotina.</title>
        <authorList>
            <person name="Kijpornyongpan T."/>
            <person name="Mondo S.J."/>
            <person name="Barry K."/>
            <person name="Sandor L."/>
            <person name="Lee J."/>
            <person name="Lipzen A."/>
            <person name="Pangilinan J."/>
            <person name="LaButti K."/>
            <person name="Hainaut M."/>
            <person name="Henrissat B."/>
            <person name="Grigoriev I.V."/>
            <person name="Spatafora J.W."/>
            <person name="Aime M.C."/>
        </authorList>
    </citation>
    <scope>NUCLEOTIDE SEQUENCE [LARGE SCALE GENOMIC DNA]</scope>
    <source>
        <strain evidence="6 7">MCA 5214</strain>
    </source>
</reference>